<organism evidence="1">
    <name type="scientific">Dictyoglomus turgidum</name>
    <dbReference type="NCBI Taxonomy" id="513050"/>
    <lineage>
        <taxon>Bacteria</taxon>
        <taxon>Pseudomonadati</taxon>
        <taxon>Dictyoglomota</taxon>
        <taxon>Dictyoglomia</taxon>
        <taxon>Dictyoglomales</taxon>
        <taxon>Dictyoglomaceae</taxon>
        <taxon>Dictyoglomus</taxon>
    </lineage>
</organism>
<sequence length="306" mass="34521">MNTKPKKGFAIKEAGTTVDPYQNYSDSVLNNDEIWNALLTEAGRQAIGAQMAVPIRTQLDYVGTARKFFEIDVLAQGQIARYDKDINVPAYVVSKRGKVDEWTVEGEYVEPNTWEIFAPASIRLKEIQERRFNILDRTQEKIRIAIQEQEDEQFLHLLNTVTQNNTNNNPITTSTTGCDKYFLNNLSSIVMDHDLPCYGFLMRFASFKDIRGWDNTDLDPVTMREILETGLYGTIWGIDIIVSRKVPKGTVYAIAEPRFFGVLPIRTEVILMPNDIPAEAKIGYVGYENLGMAIVNANGVSVGSHN</sequence>
<protein>
    <recommendedName>
        <fullName evidence="2">Major capsid protein</fullName>
    </recommendedName>
</protein>
<gene>
    <name evidence="1" type="ORF">ENV35_01680</name>
</gene>
<dbReference type="NCBIfam" id="NF042927">
    <property type="entry name" value="capsid_Caudo_2"/>
    <property type="match status" value="1"/>
</dbReference>
<dbReference type="AlphaFoldDB" id="A0A7C3WUY7"/>
<evidence type="ECO:0008006" key="2">
    <source>
        <dbReference type="Google" id="ProtNLM"/>
    </source>
</evidence>
<dbReference type="InterPro" id="IPR049994">
    <property type="entry name" value="Staley_37-like"/>
</dbReference>
<name>A0A7C3WUY7_9BACT</name>
<dbReference type="SUPFAM" id="SSF56563">
    <property type="entry name" value="Major capsid protein gp5"/>
    <property type="match status" value="1"/>
</dbReference>
<accession>A0A7C3WUY7</accession>
<dbReference type="EMBL" id="DTGA01000036">
    <property type="protein sequence ID" value="HGB30571.1"/>
    <property type="molecule type" value="Genomic_DNA"/>
</dbReference>
<comment type="caution">
    <text evidence="1">The sequence shown here is derived from an EMBL/GenBank/DDBJ whole genome shotgun (WGS) entry which is preliminary data.</text>
</comment>
<proteinExistence type="predicted"/>
<reference evidence="1" key="1">
    <citation type="journal article" date="2020" name="mSystems">
        <title>Genome- and Community-Level Interaction Insights into Carbon Utilization and Element Cycling Functions of Hydrothermarchaeota in Hydrothermal Sediment.</title>
        <authorList>
            <person name="Zhou Z."/>
            <person name="Liu Y."/>
            <person name="Xu W."/>
            <person name="Pan J."/>
            <person name="Luo Z.H."/>
            <person name="Li M."/>
        </authorList>
    </citation>
    <scope>NUCLEOTIDE SEQUENCE [LARGE SCALE GENOMIC DNA]</scope>
    <source>
        <strain evidence="1">SpSt-751</strain>
    </source>
</reference>
<evidence type="ECO:0000313" key="1">
    <source>
        <dbReference type="EMBL" id="HGB30571.1"/>
    </source>
</evidence>